<dbReference type="GO" id="GO:0006508">
    <property type="term" value="P:proteolysis"/>
    <property type="evidence" value="ECO:0007669"/>
    <property type="project" value="UniProtKB-KW"/>
</dbReference>
<feature type="active site" description="Acyl-thioester intermediate" evidence="8">
    <location>
        <position position="159"/>
    </location>
</feature>
<sequence>MIENVLWVAVALMLASSLTSRKNNLRKLLGAAGWVFFAIHWFYQPVHYIEISDYFNVVLVITVALICLIIAHTMFKEYRDPDALKNISSDVTSMATSATALGSLFYFPFAQMESLNIWIISLVTDNVFWTLHLLNLPAEMTAWNKIGLNGYQVEIILACTAIESIALFIGLIASVNAPFKKHAKAFLVSVPVIYGLNIIRDVFVIVAYSYQWFGPNSFDIAHHTIAKIGSGIALFAIAYVVMRILPELAELIEGVWFLVIGFIQNLLKKVVGNN</sequence>
<feature type="transmembrane region" description="Helical" evidence="9">
    <location>
        <begin position="220"/>
        <end position="241"/>
    </location>
</feature>
<evidence type="ECO:0000256" key="5">
    <source>
        <dbReference type="ARBA" id="ARBA00022801"/>
    </source>
</evidence>
<dbReference type="InterPro" id="IPR026392">
    <property type="entry name" value="Exo/Archaeosortase_dom"/>
</dbReference>
<evidence type="ECO:0000313" key="10">
    <source>
        <dbReference type="EMBL" id="TGC10893.1"/>
    </source>
</evidence>
<keyword evidence="7 9" id="KW-0472">Membrane</keyword>
<dbReference type="RefSeq" id="WP_135388412.1">
    <property type="nucleotide sequence ID" value="NZ_PGGK01000002.1"/>
</dbReference>
<feature type="transmembrane region" description="Helical" evidence="9">
    <location>
        <begin position="87"/>
        <end position="108"/>
    </location>
</feature>
<keyword evidence="11" id="KW-1185">Reference proteome</keyword>
<gene>
    <name evidence="10" type="primary">artA</name>
    <name evidence="10" type="ORF">CUN85_01675</name>
</gene>
<dbReference type="NCBIfam" id="TIGR04125">
    <property type="entry name" value="exosort_PGF_TRM"/>
    <property type="match status" value="1"/>
</dbReference>
<evidence type="ECO:0000256" key="2">
    <source>
        <dbReference type="ARBA" id="ARBA00022475"/>
    </source>
</evidence>
<dbReference type="InterPro" id="IPR014522">
    <property type="entry name" value="ArtA"/>
</dbReference>
<evidence type="ECO:0000256" key="8">
    <source>
        <dbReference type="PIRSR" id="PIRSR025737-1"/>
    </source>
</evidence>
<feature type="transmembrane region" description="Helical" evidence="9">
    <location>
        <begin position="55"/>
        <end position="75"/>
    </location>
</feature>
<dbReference type="Proteomes" id="UP000297295">
    <property type="component" value="Unassembled WGS sequence"/>
</dbReference>
<accession>A0A4E0PZ21</accession>
<dbReference type="OrthoDB" id="200496at2157"/>
<keyword evidence="5" id="KW-0378">Hydrolase</keyword>
<dbReference type="EMBL" id="PGGK01000002">
    <property type="protein sequence ID" value="TGC10893.1"/>
    <property type="molecule type" value="Genomic_DNA"/>
</dbReference>
<evidence type="ECO:0000256" key="6">
    <source>
        <dbReference type="ARBA" id="ARBA00022989"/>
    </source>
</evidence>
<protein>
    <submittedName>
        <fullName evidence="10">Archaeosortase A</fullName>
    </submittedName>
</protein>
<dbReference type="GO" id="GO:0008233">
    <property type="term" value="F:peptidase activity"/>
    <property type="evidence" value="ECO:0007669"/>
    <property type="project" value="UniProtKB-KW"/>
</dbReference>
<keyword evidence="6 9" id="KW-1133">Transmembrane helix</keyword>
<evidence type="ECO:0000313" key="11">
    <source>
        <dbReference type="Proteomes" id="UP000297295"/>
    </source>
</evidence>
<keyword evidence="2" id="KW-1003">Cell membrane</keyword>
<keyword evidence="4 9" id="KW-0812">Transmembrane</keyword>
<reference evidence="10 11" key="1">
    <citation type="submission" date="2017-11" db="EMBL/GenBank/DDBJ databases">
        <title>Isolation and Characterization of Methanogenic Archaea from Saline Meromictic Lake at Siberia.</title>
        <authorList>
            <person name="Shen Y."/>
            <person name="Huang H.-H."/>
            <person name="Lai M.-C."/>
            <person name="Chen S.-C."/>
        </authorList>
    </citation>
    <scope>NUCLEOTIDE SEQUENCE [LARGE SCALE GENOMIC DNA]</scope>
    <source>
        <strain evidence="10 11">SY-01</strain>
    </source>
</reference>
<feature type="active site" description="Proton donor" evidence="8">
    <location>
        <position position="200"/>
    </location>
</feature>
<evidence type="ECO:0000256" key="1">
    <source>
        <dbReference type="ARBA" id="ARBA00004651"/>
    </source>
</evidence>
<evidence type="ECO:0000256" key="4">
    <source>
        <dbReference type="ARBA" id="ARBA00022692"/>
    </source>
</evidence>
<dbReference type="GO" id="GO:0005886">
    <property type="term" value="C:plasma membrane"/>
    <property type="evidence" value="ECO:0007669"/>
    <property type="project" value="UniProtKB-SubCell"/>
</dbReference>
<evidence type="ECO:0000256" key="3">
    <source>
        <dbReference type="ARBA" id="ARBA00022670"/>
    </source>
</evidence>
<proteinExistence type="predicted"/>
<keyword evidence="3" id="KW-0645">Protease</keyword>
<feature type="transmembrane region" description="Helical" evidence="9">
    <location>
        <begin position="185"/>
        <end position="208"/>
    </location>
</feature>
<dbReference type="AlphaFoldDB" id="A0A4E0PZ21"/>
<evidence type="ECO:0000256" key="9">
    <source>
        <dbReference type="SAM" id="Phobius"/>
    </source>
</evidence>
<dbReference type="Pfam" id="PF09721">
    <property type="entry name" value="Exosortase_EpsH"/>
    <property type="match status" value="1"/>
</dbReference>
<comment type="caution">
    <text evidence="10">The sequence shown here is derived from an EMBL/GenBank/DDBJ whole genome shotgun (WGS) entry which is preliminary data.</text>
</comment>
<dbReference type="PIRSF" id="PIRSF025737">
    <property type="entry name" value="Cyco1"/>
    <property type="match status" value="1"/>
</dbReference>
<comment type="subcellular location">
    <subcellularLocation>
        <location evidence="1">Cell membrane</location>
        <topology evidence="1">Multi-pass membrane protein</topology>
    </subcellularLocation>
</comment>
<dbReference type="NCBIfam" id="TIGR04178">
    <property type="entry name" value="exo_archaeo"/>
    <property type="match status" value="1"/>
</dbReference>
<name>A0A4E0PZ21_9EURY</name>
<dbReference type="InterPro" id="IPR019127">
    <property type="entry name" value="Exosortase"/>
</dbReference>
<evidence type="ECO:0000256" key="7">
    <source>
        <dbReference type="ARBA" id="ARBA00023136"/>
    </source>
</evidence>
<feature type="transmembrane region" description="Helical" evidence="9">
    <location>
        <begin position="155"/>
        <end position="173"/>
    </location>
</feature>
<organism evidence="10 11">
    <name type="scientific">Methanolobus halotolerans</name>
    <dbReference type="NCBI Taxonomy" id="2052935"/>
    <lineage>
        <taxon>Archaea</taxon>
        <taxon>Methanobacteriati</taxon>
        <taxon>Methanobacteriota</taxon>
        <taxon>Stenosarchaea group</taxon>
        <taxon>Methanomicrobia</taxon>
        <taxon>Methanosarcinales</taxon>
        <taxon>Methanosarcinaceae</taxon>
        <taxon>Methanolobus</taxon>
    </lineage>
</organism>
<feature type="transmembrane region" description="Helical" evidence="9">
    <location>
        <begin position="115"/>
        <end position="135"/>
    </location>
</feature>
<feature type="transmembrane region" description="Helical" evidence="9">
    <location>
        <begin position="27"/>
        <end position="43"/>
    </location>
</feature>